<dbReference type="EMBL" id="OU896707">
    <property type="protein sequence ID" value="CAH1116694.1"/>
    <property type="molecule type" value="Genomic_DNA"/>
</dbReference>
<keyword evidence="2" id="KW-0812">Transmembrane</keyword>
<evidence type="ECO:0000256" key="1">
    <source>
        <dbReference type="SAM" id="MobiDB-lite"/>
    </source>
</evidence>
<dbReference type="InterPro" id="IPR036779">
    <property type="entry name" value="LysM_dom_sf"/>
</dbReference>
<feature type="domain" description="LysM" evidence="3">
    <location>
        <begin position="40"/>
        <end position="84"/>
    </location>
</feature>
<feature type="transmembrane region" description="Helical" evidence="2">
    <location>
        <begin position="199"/>
        <end position="224"/>
    </location>
</feature>
<sequence>MIKQRQKYKRLEKGKDSDSDDGEETELFVRKQSPKKEPTVDRAVEVNDTLQSLAITYNCSIADLKRLNNIHNENEIFARRTIKVPYRPFTLALADVHISGDHSPESVGEPSTSQLIDIESLNTKLSDSLPRNESRNLEVNDIIFNSQISQKSNNVNTEQECTGNCEEQEVSLLPQVDVPLQKADLTASRLSCNGADADISWIALILCIVIVIFAIPLIYVFYIAEHPDQYHHHNS</sequence>
<dbReference type="OrthoDB" id="538216at2759"/>
<dbReference type="Proteomes" id="UP001153737">
    <property type="component" value="Chromosome 1"/>
</dbReference>
<dbReference type="Gene3D" id="3.10.350.10">
    <property type="entry name" value="LysM domain"/>
    <property type="match status" value="1"/>
</dbReference>
<dbReference type="SMART" id="SM00257">
    <property type="entry name" value="LysM"/>
    <property type="match status" value="1"/>
</dbReference>
<dbReference type="PANTHER" id="PTHR20932:SF13">
    <property type="entry name" value="LD36653P"/>
    <property type="match status" value="1"/>
</dbReference>
<keyword evidence="2" id="KW-0472">Membrane</keyword>
<name>A0A9P0GM60_PHACE</name>
<keyword evidence="5" id="KW-1185">Reference proteome</keyword>
<proteinExistence type="predicted"/>
<accession>A0A9P0GM60</accession>
<dbReference type="InterPro" id="IPR018392">
    <property type="entry name" value="LysM"/>
</dbReference>
<reference evidence="4" key="2">
    <citation type="submission" date="2022-10" db="EMBL/GenBank/DDBJ databases">
        <authorList>
            <consortium name="ENA_rothamsted_submissions"/>
            <consortium name="culmorum"/>
            <person name="King R."/>
        </authorList>
    </citation>
    <scope>NUCLEOTIDE SEQUENCE</scope>
</reference>
<dbReference type="SUPFAM" id="SSF54106">
    <property type="entry name" value="LysM domain"/>
    <property type="match status" value="1"/>
</dbReference>
<feature type="region of interest" description="Disordered" evidence="1">
    <location>
        <begin position="1"/>
        <end position="40"/>
    </location>
</feature>
<dbReference type="PANTHER" id="PTHR20932">
    <property type="entry name" value="LYSM AND PUTATIVE PEPTIDOGLYCAN-BINDING DOMAIN-CONTAINING PROTEIN"/>
    <property type="match status" value="1"/>
</dbReference>
<dbReference type="AlphaFoldDB" id="A0A9P0GM60"/>
<dbReference type="PROSITE" id="PS51782">
    <property type="entry name" value="LYSM"/>
    <property type="match status" value="1"/>
</dbReference>
<evidence type="ECO:0000256" key="2">
    <source>
        <dbReference type="SAM" id="Phobius"/>
    </source>
</evidence>
<dbReference type="Pfam" id="PF01476">
    <property type="entry name" value="LysM"/>
    <property type="match status" value="1"/>
</dbReference>
<dbReference type="InterPro" id="IPR045030">
    <property type="entry name" value="LYSM1-4"/>
</dbReference>
<gene>
    <name evidence="4" type="ORF">PHAECO_LOCUS842</name>
</gene>
<evidence type="ECO:0000313" key="5">
    <source>
        <dbReference type="Proteomes" id="UP001153737"/>
    </source>
</evidence>
<organism evidence="4 5">
    <name type="scientific">Phaedon cochleariae</name>
    <name type="common">Mustard beetle</name>
    <dbReference type="NCBI Taxonomy" id="80249"/>
    <lineage>
        <taxon>Eukaryota</taxon>
        <taxon>Metazoa</taxon>
        <taxon>Ecdysozoa</taxon>
        <taxon>Arthropoda</taxon>
        <taxon>Hexapoda</taxon>
        <taxon>Insecta</taxon>
        <taxon>Pterygota</taxon>
        <taxon>Neoptera</taxon>
        <taxon>Endopterygota</taxon>
        <taxon>Coleoptera</taxon>
        <taxon>Polyphaga</taxon>
        <taxon>Cucujiformia</taxon>
        <taxon>Chrysomeloidea</taxon>
        <taxon>Chrysomelidae</taxon>
        <taxon>Chrysomelinae</taxon>
        <taxon>Chrysomelini</taxon>
        <taxon>Phaedon</taxon>
    </lineage>
</organism>
<keyword evidence="2" id="KW-1133">Transmembrane helix</keyword>
<reference evidence="4" key="1">
    <citation type="submission" date="2022-01" db="EMBL/GenBank/DDBJ databases">
        <authorList>
            <person name="King R."/>
        </authorList>
    </citation>
    <scope>NUCLEOTIDE SEQUENCE</scope>
</reference>
<evidence type="ECO:0000259" key="3">
    <source>
        <dbReference type="PROSITE" id="PS51782"/>
    </source>
</evidence>
<protein>
    <recommendedName>
        <fullName evidence="3">LysM domain-containing protein</fullName>
    </recommendedName>
</protein>
<dbReference type="CDD" id="cd00118">
    <property type="entry name" value="LysM"/>
    <property type="match status" value="1"/>
</dbReference>
<evidence type="ECO:0000313" key="4">
    <source>
        <dbReference type="EMBL" id="CAH1116694.1"/>
    </source>
</evidence>